<keyword evidence="4 5" id="KW-0648">Protein biosynthesis</keyword>
<comment type="similarity">
    <text evidence="5">Belongs to the NEMF family.</text>
</comment>
<reference evidence="7 8" key="1">
    <citation type="submission" date="2023-07" db="EMBL/GenBank/DDBJ databases">
        <title>Genomic Encyclopedia of Type Strains, Phase IV (KMG-IV): sequencing the most valuable type-strain genomes for metagenomic binning, comparative biology and taxonomic classification.</title>
        <authorList>
            <person name="Goeker M."/>
        </authorList>
    </citation>
    <scope>NUCLEOTIDE SEQUENCE [LARGE SCALE GENOMIC DNA]</scope>
    <source>
        <strain evidence="7 8">DSM 19154</strain>
    </source>
</reference>
<dbReference type="Gene3D" id="1.10.8.50">
    <property type="match status" value="1"/>
</dbReference>
<name>A0ABT9YFZ1_9BACI</name>
<dbReference type="HAMAP" id="MF_00844_B">
    <property type="entry name" value="RqcH_B"/>
    <property type="match status" value="1"/>
</dbReference>
<sequence>MTRAVIHECAEQLANGRISKIYQPYKTELIFTIRANGQNHSLLLSANANFARAHLTAEKYDNPSVPPMFCMLLRKHLEGGIIRSIKQDQLDRIIHLDITNKDELGDEKERRLIIEIMGRHSNIMLIDPETQVIIDSIKHVRLDQSSYRTVGPGQVYKRPPEQLKMDLTAATEDDVLKRIDFNAGKLAGQLVDQFAGLSPLLSNEIVFQAGMANRETLPKAFMSVLAPILRHDYQPEMVITDKKEYFSSIPLTHVEGKRLSFPSISALLDRYFYGKAERDRVRQQAFDLERFLRNEWQKNKRKLKKLRKTLTDADQAAVYQKSGELLTANLYQIKKGDSSVDVIDYYAEDGQTMTIELDPRKSPSDNAQAYFKRYNKAKKSILAVQQQLTLTEKEMDYLDGLLQQMDSASPRDLQEIREELMEEGYIKRKQSKKPHKKKKEVKPQLERYVSTTGLEFLVGKNNTQNEYLTNRMARQDEIWFHTKDIPGSHVVIRSTEPDEQTIKEAATVAAFFSKARLSSSVPVDYTRIRHVKKPNGAKPGYVTYDSQTTVFVTPDEDQVMSLRAK</sequence>
<feature type="domain" description="NFACT RNA-binding" evidence="6">
    <location>
        <begin position="448"/>
        <end position="536"/>
    </location>
</feature>
<evidence type="ECO:0000259" key="6">
    <source>
        <dbReference type="Pfam" id="PF05670"/>
    </source>
</evidence>
<dbReference type="PANTHER" id="PTHR15239:SF6">
    <property type="entry name" value="RIBOSOME QUALITY CONTROL COMPLEX SUBUNIT NEMF"/>
    <property type="match status" value="1"/>
</dbReference>
<accession>A0ABT9YFZ1</accession>
<evidence type="ECO:0000313" key="8">
    <source>
        <dbReference type="Proteomes" id="UP001225034"/>
    </source>
</evidence>
<protein>
    <recommendedName>
        <fullName evidence="5">Rqc2 homolog RqcH</fullName>
        <shortName evidence="5">RqcH</shortName>
    </recommendedName>
</protein>
<dbReference type="InterPro" id="IPR008532">
    <property type="entry name" value="NFACT_RNA-bd"/>
</dbReference>
<dbReference type="InterPro" id="IPR051608">
    <property type="entry name" value="RQC_Subunit_NEMF"/>
</dbReference>
<evidence type="ECO:0000256" key="3">
    <source>
        <dbReference type="ARBA" id="ARBA00022884"/>
    </source>
</evidence>
<dbReference type="Pfam" id="PF05670">
    <property type="entry name" value="NFACT-R_1"/>
    <property type="match status" value="1"/>
</dbReference>
<evidence type="ECO:0000256" key="5">
    <source>
        <dbReference type="HAMAP-Rule" id="MF_00844"/>
    </source>
</evidence>
<dbReference type="EMBL" id="JAUSUA010000001">
    <property type="protein sequence ID" value="MDQ0206415.1"/>
    <property type="molecule type" value="Genomic_DNA"/>
</dbReference>
<comment type="caution">
    <text evidence="7">The sequence shown here is derived from an EMBL/GenBank/DDBJ whole genome shotgun (WGS) entry which is preliminary data.</text>
</comment>
<dbReference type="Proteomes" id="UP001225034">
    <property type="component" value="Unassembled WGS sequence"/>
</dbReference>
<evidence type="ECO:0000256" key="2">
    <source>
        <dbReference type="ARBA" id="ARBA00022730"/>
    </source>
</evidence>
<dbReference type="PANTHER" id="PTHR15239">
    <property type="entry name" value="NUCLEAR EXPORT MEDIATOR FACTOR NEMF"/>
    <property type="match status" value="1"/>
</dbReference>
<keyword evidence="8" id="KW-1185">Reference proteome</keyword>
<dbReference type="Gene3D" id="2.30.310.10">
    <property type="entry name" value="ibrinogen binding protein from staphylococcus aureus domain"/>
    <property type="match status" value="1"/>
</dbReference>
<dbReference type="Pfam" id="PF05833">
    <property type="entry name" value="NFACT_N"/>
    <property type="match status" value="1"/>
</dbReference>
<dbReference type="Gene3D" id="3.40.970.40">
    <property type="entry name" value="fibrinogen binding protein from staphylococcus aureus domain like"/>
    <property type="match status" value="1"/>
</dbReference>
<evidence type="ECO:0000256" key="4">
    <source>
        <dbReference type="ARBA" id="ARBA00022917"/>
    </source>
</evidence>
<keyword evidence="2 5" id="KW-0699">rRNA-binding</keyword>
<comment type="subunit">
    <text evidence="5">Associates with stalled 50S ribosomal subunits. Binds to RqcP.</text>
</comment>
<organism evidence="7 8">
    <name type="scientific">Alkalicoccobacillus murimartini</name>
    <dbReference type="NCBI Taxonomy" id="171685"/>
    <lineage>
        <taxon>Bacteria</taxon>
        <taxon>Bacillati</taxon>
        <taxon>Bacillota</taxon>
        <taxon>Bacilli</taxon>
        <taxon>Bacillales</taxon>
        <taxon>Bacillaceae</taxon>
        <taxon>Alkalicoccobacillus</taxon>
    </lineage>
</organism>
<keyword evidence="3 5" id="KW-0694">RNA-binding</keyword>
<dbReference type="InterPro" id="IPR043682">
    <property type="entry name" value="RqcH_bacterial"/>
</dbReference>
<proteinExistence type="inferred from homology"/>
<evidence type="ECO:0000256" key="1">
    <source>
        <dbReference type="ARBA" id="ARBA00022555"/>
    </source>
</evidence>
<gene>
    <name evidence="5" type="primary">rqcH</name>
    <name evidence="7" type="ORF">J2S05_001189</name>
</gene>
<comment type="function">
    <text evidence="5">Key component of the ribosome quality control system (RQC), a ribosome-associated complex that mediates the extraction of incompletely synthesized nascent chains from stalled ribosomes and their subsequent degradation. RqcH recruits Ala-charged tRNA, and with RqcP directs the elongation of stalled nascent chains on 50S ribosomal subunits, leading to non-templated C-terminal alanine extensions (Ala tail). The Ala tail promotes nascent chain degradation. May add between 1 and at least 8 Ala residues. Binds to stalled 50S ribosomal subunits.</text>
</comment>
<keyword evidence="1 5" id="KW-0820">tRNA-binding</keyword>
<evidence type="ECO:0000313" key="7">
    <source>
        <dbReference type="EMBL" id="MDQ0206415.1"/>
    </source>
</evidence>